<name>A0A656JKN1_PSESF</name>
<gene>
    <name evidence="1" type="ORF">A245_42585</name>
</gene>
<organism evidence="1 2">
    <name type="scientific">Pseudomonas syringae pv. actinidiae ICMP 19096</name>
    <dbReference type="NCBI Taxonomy" id="1194405"/>
    <lineage>
        <taxon>Bacteria</taxon>
        <taxon>Pseudomonadati</taxon>
        <taxon>Pseudomonadota</taxon>
        <taxon>Gammaproteobacteria</taxon>
        <taxon>Pseudomonadales</taxon>
        <taxon>Pseudomonadaceae</taxon>
        <taxon>Pseudomonas</taxon>
        <taxon>Pseudomonas syringae</taxon>
    </lineage>
</organism>
<sequence>MKSHIPIGGKHVEPVCLYIKMFIGIDCPFGLATARDARYNVLTPNDLIIITHQLFRIVEAGAGTGVTNHNNGSFTGEYHDRRVFQIIQHRLPHCGVRLVQGE</sequence>
<accession>A0A656JKN1</accession>
<comment type="caution">
    <text evidence="1">The sequence shown here is derived from an EMBL/GenBank/DDBJ whole genome shotgun (WGS) entry which is preliminary data.</text>
</comment>
<dbReference type="AlphaFoldDB" id="A0A656JKN1"/>
<dbReference type="Proteomes" id="UP000018849">
    <property type="component" value="Unassembled WGS sequence"/>
</dbReference>
<proteinExistence type="predicted"/>
<reference evidence="1 2" key="1">
    <citation type="journal article" date="2013" name="PLoS Pathog.">
        <title>Genomic analysis of the Kiwifruit pathogen Pseudomonas syringae pv. actinidiae provides insight into the origins of an emergent plant disease.</title>
        <authorList>
            <person name="McCann H.C."/>
            <person name="Rikkerink E.H."/>
            <person name="Bertels F."/>
            <person name="Fiers M."/>
            <person name="Lu A."/>
            <person name="Rees-George J."/>
            <person name="Andersen M.T."/>
            <person name="Gleave A.P."/>
            <person name="Haubold B."/>
            <person name="Wohlers M.W."/>
            <person name="Guttman D.S."/>
            <person name="Wang P.W."/>
            <person name="Straub C."/>
            <person name="Vanneste J.L."/>
            <person name="Rainey P.B."/>
            <person name="Templeton M.D."/>
        </authorList>
    </citation>
    <scope>NUCLEOTIDE SEQUENCE [LARGE SCALE GENOMIC DNA]</scope>
    <source>
        <strain evidence="1 2">ICMP 19096</strain>
    </source>
</reference>
<protein>
    <submittedName>
        <fullName evidence="1">Uncharacterized protein</fullName>
    </submittedName>
</protein>
<evidence type="ECO:0000313" key="1">
    <source>
        <dbReference type="EMBL" id="EPN34216.1"/>
    </source>
</evidence>
<evidence type="ECO:0000313" key="2">
    <source>
        <dbReference type="Proteomes" id="UP000018849"/>
    </source>
</evidence>
<dbReference type="EMBL" id="AOKF01003595">
    <property type="protein sequence ID" value="EPN34216.1"/>
    <property type="molecule type" value="Genomic_DNA"/>
</dbReference>